<gene>
    <name evidence="1" type="ORF">Patl1_14224</name>
</gene>
<sequence>MNQASTSSDSDDDIGGEFLIQSNTQKHQKLQEDDNSAVFETVEAVVDGRQKNSEAVEAKVGLDVNRKKHDRGRGNSVSDGGRGSRNEQVRSQISATTISPSNGQLENSYLRGLKQKEKSDLDEEEKKSKEFAAVSSDDEEANEDLSLKIVEKHLLMRAAKLVQNDGDDDNDVILYDEKKVDLSSSSVLEPEVVTAGPSRTNDKTVIEDVKSDNKRTRVRKKKKKIEMMEIGDQSVIVKEAHVKTVENGEEAVKASDISDNIVLRKLLRGPRYFDPPDSGWQTCYNCGEEGHMAVNCSSAKRKKPCFICGSLDHGVKQCSKAQDCFICKKVGHRAKDCPEKYKSGSQNAEVCLKCGDYGHDMFSCRNNYSLDDLKEIQCYICKSYGHLCCVNDTDNRSREVSCFKCGHSGHTGLVSLFIVILVSVGKRGCALTLCYSNACNRLRGETTDTASPSSCFKCGGEGHFARECLSSAKFSVSKCSSNVFDHVQIRRKNFDSSTPTLRPHRENKDYSGYKSAPNDHGKGHKKRKTQNEDRGFTTPQKSKHRGGWITEDPGERFSYSETKRSHWKSPATPTSKGHKISAVTAGGRISSSQSFKNKSVHHHRFAASRFDNSGNNGFRNYDWW</sequence>
<name>A0ACC1AUS7_9ROSI</name>
<evidence type="ECO:0000313" key="1">
    <source>
        <dbReference type="EMBL" id="KAJ0090374.1"/>
    </source>
</evidence>
<keyword evidence="2" id="KW-1185">Reference proteome</keyword>
<dbReference type="EMBL" id="CM047904">
    <property type="protein sequence ID" value="KAJ0090374.1"/>
    <property type="molecule type" value="Genomic_DNA"/>
</dbReference>
<accession>A0ACC1AUS7</accession>
<protein>
    <submittedName>
        <fullName evidence="1">Uncharacterized protein</fullName>
    </submittedName>
</protein>
<comment type="caution">
    <text evidence="1">The sequence shown here is derived from an EMBL/GenBank/DDBJ whole genome shotgun (WGS) entry which is preliminary data.</text>
</comment>
<reference evidence="2" key="1">
    <citation type="journal article" date="2023" name="G3 (Bethesda)">
        <title>Genome assembly and association tests identify interacting loci associated with vigor, precocity, and sex in interspecific pistachio rootstocks.</title>
        <authorList>
            <person name="Palmer W."/>
            <person name="Jacygrad E."/>
            <person name="Sagayaradj S."/>
            <person name="Cavanaugh K."/>
            <person name="Han R."/>
            <person name="Bertier L."/>
            <person name="Beede B."/>
            <person name="Kafkas S."/>
            <person name="Golino D."/>
            <person name="Preece J."/>
            <person name="Michelmore R."/>
        </authorList>
    </citation>
    <scope>NUCLEOTIDE SEQUENCE [LARGE SCALE GENOMIC DNA]</scope>
</reference>
<dbReference type="Proteomes" id="UP001164250">
    <property type="component" value="Chromosome 8"/>
</dbReference>
<proteinExistence type="predicted"/>
<organism evidence="1 2">
    <name type="scientific">Pistacia atlantica</name>
    <dbReference type="NCBI Taxonomy" id="434234"/>
    <lineage>
        <taxon>Eukaryota</taxon>
        <taxon>Viridiplantae</taxon>
        <taxon>Streptophyta</taxon>
        <taxon>Embryophyta</taxon>
        <taxon>Tracheophyta</taxon>
        <taxon>Spermatophyta</taxon>
        <taxon>Magnoliopsida</taxon>
        <taxon>eudicotyledons</taxon>
        <taxon>Gunneridae</taxon>
        <taxon>Pentapetalae</taxon>
        <taxon>rosids</taxon>
        <taxon>malvids</taxon>
        <taxon>Sapindales</taxon>
        <taxon>Anacardiaceae</taxon>
        <taxon>Pistacia</taxon>
    </lineage>
</organism>
<evidence type="ECO:0000313" key="2">
    <source>
        <dbReference type="Proteomes" id="UP001164250"/>
    </source>
</evidence>